<accession>A0A165DK39</accession>
<comment type="caution">
    <text evidence="2">The sequence shown here is derived from an EMBL/GenBank/DDBJ whole genome shotgun (WGS) entry which is preliminary data.</text>
</comment>
<dbReference type="RefSeq" id="WP_003643764.1">
    <property type="nucleotide sequence ID" value="NZ_AP028153.1"/>
</dbReference>
<sequence>MSSTISAATFKLNDQAALSPAQQSLEHQLLTFIRTHRQQKQPSLFVIHGDAGTGKSAVLAAAFARLQALNRSLTPNDLQATDNYLVVNHNEMLKIYKRLAGEDPVLRKKDFQKPTPLINRLAKEHRQADVVFIDEAHLLLTQPDRYNRFTGHNQLTELINHSRVVVLVFDTRQVLKLKSYWHSNDLKPFLDQYPHASYNLDEQFRVTGGADVVDWIDGFTRGQLQPKPVSDNFDLRFFDDGQPLYDLIKQRDQQYGLARMVATADFPYVVNHGTWYVTAGQLKLPWDKVNLTDDPWALRPETLNEVGSIYTIQGFDLNYAGVILGPSVGYDEDHDRIVVRPERYEDQEAFKNRTDLGDLRPLKQQIIFNSINVLMKRGRYGLYIYAVDPALRQRLLAL</sequence>
<dbReference type="Gene3D" id="3.40.50.300">
    <property type="entry name" value="P-loop containing nucleotide triphosphate hydrolases"/>
    <property type="match status" value="1"/>
</dbReference>
<name>A0A165DK39_LACPN</name>
<evidence type="ECO:0000259" key="1">
    <source>
        <dbReference type="SMART" id="SM00382"/>
    </source>
</evidence>
<protein>
    <recommendedName>
        <fullName evidence="1">AAA+ ATPase domain-containing protein</fullName>
    </recommendedName>
</protein>
<dbReference type="InterPro" id="IPR027417">
    <property type="entry name" value="P-loop_NTPase"/>
</dbReference>
<dbReference type="PATRIC" id="fig|1590.143.peg.2111"/>
<proteinExistence type="predicted"/>
<reference evidence="2 3" key="1">
    <citation type="submission" date="2016-03" db="EMBL/GenBank/DDBJ databases">
        <title>Comparative genomics of 54 Lactobacillus plantarum strains reveals genomic uncoupling from niche constraints.</title>
        <authorList>
            <person name="Martino M.E."/>
        </authorList>
    </citation>
    <scope>NUCLEOTIDE SEQUENCE [LARGE SCALE GENOMIC DNA]</scope>
    <source>
        <strain evidence="2 3">19.1</strain>
    </source>
</reference>
<evidence type="ECO:0000313" key="3">
    <source>
        <dbReference type="Proteomes" id="UP000076882"/>
    </source>
</evidence>
<dbReference type="Pfam" id="PF09848">
    <property type="entry name" value="SLFN-g3_helicase"/>
    <property type="match status" value="1"/>
</dbReference>
<dbReference type="EMBL" id="LUXM01000028">
    <property type="protein sequence ID" value="KZU94898.1"/>
    <property type="molecule type" value="Genomic_DNA"/>
</dbReference>
<feature type="domain" description="AAA+ ATPase" evidence="1">
    <location>
        <begin position="41"/>
        <end position="179"/>
    </location>
</feature>
<gene>
    <name evidence="2" type="ORF">Lp19_1687</name>
</gene>
<organism evidence="2 3">
    <name type="scientific">Lactiplantibacillus plantarum</name>
    <name type="common">Lactobacillus plantarum</name>
    <dbReference type="NCBI Taxonomy" id="1590"/>
    <lineage>
        <taxon>Bacteria</taxon>
        <taxon>Bacillati</taxon>
        <taxon>Bacillota</taxon>
        <taxon>Bacilli</taxon>
        <taxon>Lactobacillales</taxon>
        <taxon>Lactobacillaceae</taxon>
        <taxon>Lactiplantibacillus</taxon>
    </lineage>
</organism>
<dbReference type="Proteomes" id="UP000076882">
    <property type="component" value="Unassembled WGS sequence"/>
</dbReference>
<evidence type="ECO:0000313" key="2">
    <source>
        <dbReference type="EMBL" id="KZU94898.1"/>
    </source>
</evidence>
<dbReference type="InterPro" id="IPR018647">
    <property type="entry name" value="SLFN_3-like_DNA/RNA_helicase"/>
</dbReference>
<dbReference type="AlphaFoldDB" id="A0A165DK39"/>
<dbReference type="KEGG" id="lpb:SH83_01580"/>
<dbReference type="InterPro" id="IPR003593">
    <property type="entry name" value="AAA+_ATPase"/>
</dbReference>
<dbReference type="SUPFAM" id="SSF52540">
    <property type="entry name" value="P-loop containing nucleoside triphosphate hydrolases"/>
    <property type="match status" value="1"/>
</dbReference>
<dbReference type="SMART" id="SM00382">
    <property type="entry name" value="AAA"/>
    <property type="match status" value="1"/>
</dbReference>